<feature type="region of interest" description="Disordered" evidence="1">
    <location>
        <begin position="1"/>
        <end position="41"/>
    </location>
</feature>
<protein>
    <submittedName>
        <fullName evidence="2">Uncharacterized protein</fullName>
    </submittedName>
</protein>
<dbReference type="AlphaFoldDB" id="A0A6J4QI72"/>
<feature type="non-terminal residue" evidence="2">
    <location>
        <position position="114"/>
    </location>
</feature>
<feature type="compositionally biased region" description="Basic and acidic residues" evidence="1">
    <location>
        <begin position="80"/>
        <end position="101"/>
    </location>
</feature>
<evidence type="ECO:0000256" key="1">
    <source>
        <dbReference type="SAM" id="MobiDB-lite"/>
    </source>
</evidence>
<evidence type="ECO:0000313" key="2">
    <source>
        <dbReference type="EMBL" id="CAA9444187.1"/>
    </source>
</evidence>
<dbReference type="EMBL" id="CADCVA010000387">
    <property type="protein sequence ID" value="CAA9444187.1"/>
    <property type="molecule type" value="Genomic_DNA"/>
</dbReference>
<reference evidence="2" key="1">
    <citation type="submission" date="2020-02" db="EMBL/GenBank/DDBJ databases">
        <authorList>
            <person name="Meier V. D."/>
        </authorList>
    </citation>
    <scope>NUCLEOTIDE SEQUENCE</scope>
    <source>
        <strain evidence="2">AVDCRST_MAG82</strain>
    </source>
</reference>
<feature type="non-terminal residue" evidence="2">
    <location>
        <position position="1"/>
    </location>
</feature>
<proteinExistence type="predicted"/>
<name>A0A6J4QI72_9ACTN</name>
<accession>A0A6J4QI72</accession>
<organism evidence="2">
    <name type="scientific">uncultured Rubrobacteraceae bacterium</name>
    <dbReference type="NCBI Taxonomy" id="349277"/>
    <lineage>
        <taxon>Bacteria</taxon>
        <taxon>Bacillati</taxon>
        <taxon>Actinomycetota</taxon>
        <taxon>Rubrobacteria</taxon>
        <taxon>Rubrobacterales</taxon>
        <taxon>Rubrobacteraceae</taxon>
        <taxon>environmental samples</taxon>
    </lineage>
</organism>
<sequence>APLRGGGARRPTLDGIRGRAPCSPPIRRGGEGRGVPRFGGFRSGLEARRALRCWPAGRARGVPGQGRLRSPEPAARHGRRYEGRDGWARGADRSPETEYGERSLWTRPEWFRSV</sequence>
<gene>
    <name evidence="2" type="ORF">AVDCRST_MAG82-3166</name>
</gene>
<feature type="region of interest" description="Disordered" evidence="1">
    <location>
        <begin position="56"/>
        <end position="101"/>
    </location>
</feature>